<accession>A0A816I6G6</accession>
<gene>
    <name evidence="1" type="ORF">DARMORV10_C03P48310.1</name>
</gene>
<dbReference type="AlphaFoldDB" id="A0A816I6G6"/>
<name>A0A816I6G6_BRANA</name>
<organism evidence="1">
    <name type="scientific">Brassica napus</name>
    <name type="common">Rape</name>
    <dbReference type="NCBI Taxonomy" id="3708"/>
    <lineage>
        <taxon>Eukaryota</taxon>
        <taxon>Viridiplantae</taxon>
        <taxon>Streptophyta</taxon>
        <taxon>Embryophyta</taxon>
        <taxon>Tracheophyta</taxon>
        <taxon>Spermatophyta</taxon>
        <taxon>Magnoliopsida</taxon>
        <taxon>eudicotyledons</taxon>
        <taxon>Gunneridae</taxon>
        <taxon>Pentapetalae</taxon>
        <taxon>rosids</taxon>
        <taxon>malvids</taxon>
        <taxon>Brassicales</taxon>
        <taxon>Brassicaceae</taxon>
        <taxon>Brassiceae</taxon>
        <taxon>Brassica</taxon>
    </lineage>
</organism>
<dbReference type="Proteomes" id="UP001295469">
    <property type="component" value="Chromosome C03"/>
</dbReference>
<dbReference type="PANTHER" id="PTHR34146">
    <property type="entry name" value="POLYNUCLEOTIDYL TRANSFERASE, RIBONUCLEASE H-LIKE SUPERFAMILY PROTEIN-RELATED"/>
    <property type="match status" value="1"/>
</dbReference>
<dbReference type="EMBL" id="HG994367">
    <property type="protein sequence ID" value="CAF1704743.1"/>
    <property type="molecule type" value="Genomic_DNA"/>
</dbReference>
<dbReference type="PANTHER" id="PTHR34146:SF11">
    <property type="entry name" value="RIBONUCLEASE H-LIKE SUPERFAMILY PROTEIN"/>
    <property type="match status" value="1"/>
</dbReference>
<proteinExistence type="predicted"/>
<evidence type="ECO:0000313" key="1">
    <source>
        <dbReference type="EMBL" id="CAF1704743.1"/>
    </source>
</evidence>
<sequence length="236" mass="26668">MECFPRGAICGRKTTDKKHCDRSQVQEMWPHRIYKSSIFQCDFAQKVWNFAPFSSTFDSSGLIDLAVNFEDLMSLICLPSTGFPSEGLSPWIMWSLWTARNNMIFNKKISSPEDVVSKAVYFAREWQGAQEPNTPTKRLKPATESNMENTCTVHTNVAWREDVGVAGLGWIIYKSAMRSTYGSHCRYVSSPLVAEALALREAMFIKCLICLSDSSQMVPPGNQHLKSMDCLWILSA</sequence>
<protein>
    <submittedName>
        <fullName evidence="1">(rape) hypothetical protein</fullName>
    </submittedName>
</protein>
<reference evidence="1" key="1">
    <citation type="submission" date="2021-01" db="EMBL/GenBank/DDBJ databases">
        <authorList>
            <consortium name="Genoscope - CEA"/>
            <person name="William W."/>
        </authorList>
    </citation>
    <scope>NUCLEOTIDE SEQUENCE</scope>
</reference>